<dbReference type="InterPro" id="IPR009078">
    <property type="entry name" value="Ferritin-like_SF"/>
</dbReference>
<evidence type="ECO:0000313" key="11">
    <source>
        <dbReference type="EMBL" id="PQD97100.1"/>
    </source>
</evidence>
<reference evidence="11 12" key="1">
    <citation type="submission" date="2017-12" db="EMBL/GenBank/DDBJ databases">
        <title>Taxonomic description and draft genome of Pradoshia cofamensis Gen. nov., sp. nov., a thermotolerant bacillale isolated from anterior gut of earthworm Eisenia fetida.</title>
        <authorList>
            <person name="Saha T."/>
            <person name="Chakraborty R."/>
        </authorList>
    </citation>
    <scope>NUCLEOTIDE SEQUENCE [LARGE SCALE GENOMIC DNA]</scope>
    <source>
        <strain evidence="11 12">EAG3</strain>
    </source>
</reference>
<dbReference type="OrthoDB" id="5489780at2"/>
<evidence type="ECO:0000256" key="6">
    <source>
        <dbReference type="ARBA" id="ARBA00023002"/>
    </source>
</evidence>
<dbReference type="Pfam" id="PF00268">
    <property type="entry name" value="Ribonuc_red_sm"/>
    <property type="match status" value="1"/>
</dbReference>
<dbReference type="PANTHER" id="PTHR23409:SF36">
    <property type="entry name" value="R2-LIKE LIGAND BINDING OXIDASE"/>
    <property type="match status" value="1"/>
</dbReference>
<name>A0A2S7N576_9BACI</name>
<comment type="caution">
    <text evidence="11">The sequence shown here is derived from an EMBL/GenBank/DDBJ whole genome shotgun (WGS) entry which is preliminary data.</text>
</comment>
<keyword evidence="12" id="KW-1185">Reference proteome</keyword>
<dbReference type="CDD" id="cd07911">
    <property type="entry name" value="RNRR2_Rv0233_like"/>
    <property type="match status" value="1"/>
</dbReference>
<evidence type="ECO:0000256" key="1">
    <source>
        <dbReference type="ARBA" id="ARBA00001936"/>
    </source>
</evidence>
<dbReference type="GO" id="GO:0016491">
    <property type="term" value="F:oxidoreductase activity"/>
    <property type="evidence" value="ECO:0007669"/>
    <property type="project" value="UniProtKB-KW"/>
</dbReference>
<dbReference type="Proteomes" id="UP000239663">
    <property type="component" value="Unassembled WGS sequence"/>
</dbReference>
<dbReference type="InterPro" id="IPR033908">
    <property type="entry name" value="R2LOX"/>
</dbReference>
<comment type="similarity">
    <text evidence="3">Belongs to the ribonucleoside diphosphate reductase small chain family. R2-like ligand binding oxidase subfamily.</text>
</comment>
<accession>A0A2S7N576</accession>
<dbReference type="GO" id="GO:0009263">
    <property type="term" value="P:deoxyribonucleotide biosynthetic process"/>
    <property type="evidence" value="ECO:0007669"/>
    <property type="project" value="InterPro"/>
</dbReference>
<comment type="cofactor">
    <cofactor evidence="2">
        <name>Fe cation</name>
        <dbReference type="ChEBI" id="CHEBI:24875"/>
    </cofactor>
</comment>
<dbReference type="SUPFAM" id="SSF47240">
    <property type="entry name" value="Ferritin-like"/>
    <property type="match status" value="1"/>
</dbReference>
<dbReference type="AlphaFoldDB" id="A0A2S7N576"/>
<keyword evidence="8" id="KW-0464">Manganese</keyword>
<comment type="cofactor">
    <cofactor evidence="1">
        <name>Mn(2+)</name>
        <dbReference type="ChEBI" id="CHEBI:29035"/>
    </cofactor>
</comment>
<dbReference type="NCBIfam" id="NF006200">
    <property type="entry name" value="PRK08326.1-3"/>
    <property type="match status" value="1"/>
</dbReference>
<evidence type="ECO:0000256" key="10">
    <source>
        <dbReference type="ARBA" id="ARBA00032636"/>
    </source>
</evidence>
<dbReference type="RefSeq" id="WP_104848195.1">
    <property type="nucleotide sequence ID" value="NZ_PKOZ01000001.1"/>
</dbReference>
<evidence type="ECO:0000256" key="5">
    <source>
        <dbReference type="ARBA" id="ARBA00022723"/>
    </source>
</evidence>
<dbReference type="GO" id="GO:0046872">
    <property type="term" value="F:metal ion binding"/>
    <property type="evidence" value="ECO:0007669"/>
    <property type="project" value="UniProtKB-KW"/>
</dbReference>
<dbReference type="Gene3D" id="1.10.620.20">
    <property type="entry name" value="Ribonucleotide Reductase, subunit A"/>
    <property type="match status" value="1"/>
</dbReference>
<proteinExistence type="inferred from homology"/>
<dbReference type="InterPro" id="IPR012348">
    <property type="entry name" value="RNR-like"/>
</dbReference>
<evidence type="ECO:0000256" key="9">
    <source>
        <dbReference type="ARBA" id="ARBA00031672"/>
    </source>
</evidence>
<dbReference type="PANTHER" id="PTHR23409">
    <property type="entry name" value="RIBONUCLEOSIDE-DIPHOSPHATE REDUCTASE SMALL CHAIN"/>
    <property type="match status" value="1"/>
</dbReference>
<evidence type="ECO:0000256" key="2">
    <source>
        <dbReference type="ARBA" id="ARBA00001962"/>
    </source>
</evidence>
<gene>
    <name evidence="11" type="ORF">CYL18_04285</name>
</gene>
<keyword evidence="5" id="KW-0479">Metal-binding</keyword>
<dbReference type="EMBL" id="PKOZ01000001">
    <property type="protein sequence ID" value="PQD97100.1"/>
    <property type="molecule type" value="Genomic_DNA"/>
</dbReference>
<protein>
    <recommendedName>
        <fullName evidence="4">R2-like ligand binding oxidase</fullName>
    </recommendedName>
    <alternativeName>
        <fullName evidence="10">Ribonucleotide reductase R2 subunit homolog</fullName>
    </alternativeName>
    <alternativeName>
        <fullName evidence="9">Ribonucleotide reductase small subunit homolog</fullName>
    </alternativeName>
</protein>
<keyword evidence="7" id="KW-0408">Iron</keyword>
<evidence type="ECO:0000256" key="7">
    <source>
        <dbReference type="ARBA" id="ARBA00023004"/>
    </source>
</evidence>
<keyword evidence="6" id="KW-0560">Oxidoreductase</keyword>
<sequence>MREYAMVKQSINKDSLPYRLYQKAKRHGVWDPIDIDFSQDKEDWQKLNPAQQQEVLSTIALFIGGEEAVTADILPMIMAVTKKGWFEEETYLTTFLFEEAKHAEFFSLFLEEIGVTDDLSDLLRPGYRQLFDEILPNAMGRLLDDQSPEAMVDAAVTYNMFAEGVLAETGYWFFYEGLSKINLMPGLMEGIRNIKRDEGRHIGFGTYLIQRLIHEKPELFDRVQERLQELLPIAAALTARDESTVYVNEDGKYVTSLGFEDGKSMEYALKQLTTRIEVLSRAKDKSLDEINETDVIFE</sequence>
<evidence type="ECO:0000313" key="12">
    <source>
        <dbReference type="Proteomes" id="UP000239663"/>
    </source>
</evidence>
<evidence type="ECO:0000256" key="4">
    <source>
        <dbReference type="ARBA" id="ARBA00013559"/>
    </source>
</evidence>
<evidence type="ECO:0000256" key="8">
    <source>
        <dbReference type="ARBA" id="ARBA00023211"/>
    </source>
</evidence>
<evidence type="ECO:0000256" key="3">
    <source>
        <dbReference type="ARBA" id="ARBA00007873"/>
    </source>
</evidence>
<dbReference type="InterPro" id="IPR000358">
    <property type="entry name" value="RNR_small_fam"/>
</dbReference>
<organism evidence="11 12">
    <name type="scientific">Pradoshia eiseniae</name>
    <dbReference type="NCBI Taxonomy" id="2064768"/>
    <lineage>
        <taxon>Bacteria</taxon>
        <taxon>Bacillati</taxon>
        <taxon>Bacillota</taxon>
        <taxon>Bacilli</taxon>
        <taxon>Bacillales</taxon>
        <taxon>Bacillaceae</taxon>
        <taxon>Pradoshia</taxon>
    </lineage>
</organism>